<keyword evidence="3" id="KW-1185">Reference proteome</keyword>
<dbReference type="PATRIC" id="fig|121290.4.peg.2124"/>
<dbReference type="RefSeq" id="WP_068464113.1">
    <property type="nucleotide sequence ID" value="NZ_LMTR01000083.1"/>
</dbReference>
<organism evidence="2 3">
    <name type="scientific">Hyphomicrobium sulfonivorans</name>
    <dbReference type="NCBI Taxonomy" id="121290"/>
    <lineage>
        <taxon>Bacteria</taxon>
        <taxon>Pseudomonadati</taxon>
        <taxon>Pseudomonadota</taxon>
        <taxon>Alphaproteobacteria</taxon>
        <taxon>Hyphomicrobiales</taxon>
        <taxon>Hyphomicrobiaceae</taxon>
        <taxon>Hyphomicrobium</taxon>
    </lineage>
</organism>
<dbReference type="AlphaFoldDB" id="A0A109BA22"/>
<gene>
    <name evidence="2" type="ORF">APY04_3057</name>
</gene>
<feature type="compositionally biased region" description="Basic residues" evidence="1">
    <location>
        <begin position="309"/>
        <end position="323"/>
    </location>
</feature>
<evidence type="ECO:0000313" key="2">
    <source>
        <dbReference type="EMBL" id="KWT64969.1"/>
    </source>
</evidence>
<name>A0A109BA22_HYPSL</name>
<accession>A0A109BA22</accession>
<dbReference type="EMBL" id="LMTR01000083">
    <property type="protein sequence ID" value="KWT64969.1"/>
    <property type="molecule type" value="Genomic_DNA"/>
</dbReference>
<reference evidence="2 3" key="1">
    <citation type="submission" date="2015-10" db="EMBL/GenBank/DDBJ databases">
        <title>Transcriptomic analysis of a linuron degrading triple-species bacterial consortium.</title>
        <authorList>
            <person name="Albers P."/>
        </authorList>
    </citation>
    <scope>NUCLEOTIDE SEQUENCE [LARGE SCALE GENOMIC DNA]</scope>
    <source>
        <strain evidence="2 3">WDL6</strain>
    </source>
</reference>
<evidence type="ECO:0000313" key="3">
    <source>
        <dbReference type="Proteomes" id="UP000059074"/>
    </source>
</evidence>
<feature type="region of interest" description="Disordered" evidence="1">
    <location>
        <begin position="292"/>
        <end position="328"/>
    </location>
</feature>
<dbReference type="Proteomes" id="UP000059074">
    <property type="component" value="Unassembled WGS sequence"/>
</dbReference>
<sequence length="339" mass="34988">MRGLGGFVLLAGVGVGLFVYFPAPVDSGTTLQQAKQALADRHAADAEIATHRAPARTHKIQNAVANGGSRLGAFAPALNLASSNSPTATAAPAMSGAAPRVEKAALSSLDGWSAQVSSAVSSDGALAPTDADARYRLIVDIQQNLKRVGCYSGRVNGSWTDNTREAMQEFTSRANATLPVEDPDYLLLTLLKSYNGRTCGGAEQLESAALPAGAGTVATAAAKQEVLPWKANSAQAATRLYTPLPSTAANTATAPLPGRMAIGGPRDFQPATQQPLIPGNNIASASLDQEQAYNPSAAAPTGQAAAPKANRKVKKSNNSRRPARGTPRYNLMLSLGGVY</sequence>
<comment type="caution">
    <text evidence="2">The sequence shown here is derived from an EMBL/GenBank/DDBJ whole genome shotgun (WGS) entry which is preliminary data.</text>
</comment>
<feature type="compositionally biased region" description="Low complexity" evidence="1">
    <location>
        <begin position="295"/>
        <end position="308"/>
    </location>
</feature>
<evidence type="ECO:0000256" key="1">
    <source>
        <dbReference type="SAM" id="MobiDB-lite"/>
    </source>
</evidence>
<evidence type="ECO:0008006" key="4">
    <source>
        <dbReference type="Google" id="ProtNLM"/>
    </source>
</evidence>
<dbReference type="OrthoDB" id="7932821at2"/>
<proteinExistence type="predicted"/>
<protein>
    <recommendedName>
        <fullName evidence="4">Peptidoglycan binding-like domain-containing protein</fullName>
    </recommendedName>
</protein>